<reference evidence="6" key="2">
    <citation type="submission" date="2022-10" db="EMBL/GenBank/DDBJ databases">
        <authorList>
            <consortium name="ENA_rothamsted_submissions"/>
            <consortium name="culmorum"/>
            <person name="King R."/>
        </authorList>
    </citation>
    <scope>NUCLEOTIDE SEQUENCE</scope>
</reference>
<name>A0A9N9RQY7_9DIPT</name>
<reference evidence="6" key="1">
    <citation type="submission" date="2022-01" db="EMBL/GenBank/DDBJ databases">
        <authorList>
            <person name="King R."/>
        </authorList>
    </citation>
    <scope>NUCLEOTIDE SEQUENCE</scope>
</reference>
<dbReference type="OrthoDB" id="2325980at2759"/>
<dbReference type="Gene3D" id="3.80.10.10">
    <property type="entry name" value="Ribonuclease Inhibitor"/>
    <property type="match status" value="4"/>
</dbReference>
<dbReference type="InterPro" id="IPR003591">
    <property type="entry name" value="Leu-rich_rpt_typical-subtyp"/>
</dbReference>
<sequence>MRSQLKLVFLLIGVVACVVHATTEPNLKDNEILKDDIKPTKRESKLLAAQDPRLNKMIQLPKDNQLDGTTSTKGEKKISKSSTEKASVKDDALTFKNDKLEGDLIKDISHADIGKDDIDNVDATYDDYYDDEGEFSDEDDDDDDPSTGNDTNTISNNNTNSTNNNETKPVTNKTADKKTDDDELIDDEYNDNEGEEDSDDELEEDDLNIDANKIEMKQCPRDCICERNMHAYFVATCSRLDLETQSFANLPITDLQVIDIGPQFPIVLGVEFFKKIGLENVTSIKIANSSIEYISPSAFNGLNELYSINLTSIGIDLIHPDTFANNTKLKILTLSGNNLNVMQSLSSPYTDYMLKSPSIEELDISNCNMQAFLPTAFSQMKNIIYINLAGNKLETLPEGLFDRTETIEELDLSYNKIVTLPKNIFNKTSLGILHLKYNEIVTNLEFITKDVQKLDISYNRITTINNQMFKNMENLSFLSLKGNKIKRINPAAFVPLKNLRHVDLSFNDLDSLSSLTFLKNSDLEVIRINDNIRLKTLPADGFETNAKSFHVFLFDASNCDLSNLGENTFKTMPFITRLSLSGNNIENIPKNLFSPLLRLMDLDLSNNLIANLNQQIFWNNQDLQMLNLAANPLESLSPKIFQATPYLQKLDVSDCDLVTLWHDSSMSIRVGELLKNLKVFNASNNDIKNIYASDLSTMKNLKVFDLKNNPLECNDEFRNLMKFLGQRKISLGNRNNFGELEEMKMSFSEEMSPAVEWNELARKICKRNEENKLNNEQVLDEINDDDYDDITDDNDDDDDDDDDNDDPDDKAIEKPKEKVSTKKPIVPSKAPREKSTVKPKTTTTSTASPAVVDSNNENDTSEGEDEYEYNESDDDDDEDQENESISEKPDKNLLPKVIDVIKKVEDRIFGRPKFDNDEEEEVIIEEAVVPYKFIWPMMIVMLSILTVLLIIMFIISSCMRRRGERYRQALLQSKKNSIIYQKLSEEIIPQTPRVHRYTPIAQV</sequence>
<dbReference type="InterPro" id="IPR032675">
    <property type="entry name" value="LRR_dom_sf"/>
</dbReference>
<evidence type="ECO:0000313" key="7">
    <source>
        <dbReference type="Proteomes" id="UP001153620"/>
    </source>
</evidence>
<feature type="compositionally biased region" description="Acidic residues" evidence="3">
    <location>
        <begin position="124"/>
        <end position="145"/>
    </location>
</feature>
<evidence type="ECO:0008006" key="8">
    <source>
        <dbReference type="Google" id="ProtNLM"/>
    </source>
</evidence>
<feature type="compositionally biased region" description="Acidic residues" evidence="3">
    <location>
        <begin position="181"/>
        <end position="205"/>
    </location>
</feature>
<feature type="compositionally biased region" description="Acidic residues" evidence="3">
    <location>
        <begin position="778"/>
        <end position="808"/>
    </location>
</feature>
<evidence type="ECO:0000256" key="2">
    <source>
        <dbReference type="ARBA" id="ARBA00022737"/>
    </source>
</evidence>
<dbReference type="PROSITE" id="PS51450">
    <property type="entry name" value="LRR"/>
    <property type="match status" value="2"/>
</dbReference>
<evidence type="ECO:0000256" key="5">
    <source>
        <dbReference type="SAM" id="SignalP"/>
    </source>
</evidence>
<evidence type="ECO:0000256" key="3">
    <source>
        <dbReference type="SAM" id="MobiDB-lite"/>
    </source>
</evidence>
<evidence type="ECO:0000256" key="4">
    <source>
        <dbReference type="SAM" id="Phobius"/>
    </source>
</evidence>
<protein>
    <recommendedName>
        <fullName evidence="8">Gp150 protein</fullName>
    </recommendedName>
</protein>
<feature type="compositionally biased region" description="Low complexity" evidence="3">
    <location>
        <begin position="838"/>
        <end position="852"/>
    </location>
</feature>
<dbReference type="Proteomes" id="UP001153620">
    <property type="component" value="Chromosome 1"/>
</dbReference>
<dbReference type="SMART" id="SM00369">
    <property type="entry name" value="LRR_TYP"/>
    <property type="match status" value="9"/>
</dbReference>
<dbReference type="PANTHER" id="PTHR24366:SF96">
    <property type="entry name" value="LEUCINE RICH REPEAT CONTAINING 53"/>
    <property type="match status" value="1"/>
</dbReference>
<feature type="compositionally biased region" description="Basic and acidic residues" evidence="3">
    <location>
        <begin position="73"/>
        <end position="88"/>
    </location>
</feature>
<feature type="compositionally biased region" description="Acidic residues" evidence="3">
    <location>
        <begin position="859"/>
        <end position="884"/>
    </location>
</feature>
<keyword evidence="1" id="KW-0433">Leucine-rich repeat</keyword>
<feature type="region of interest" description="Disordered" evidence="3">
    <location>
        <begin position="116"/>
        <end position="205"/>
    </location>
</feature>
<keyword evidence="4" id="KW-0812">Transmembrane</keyword>
<feature type="compositionally biased region" description="Basic and acidic residues" evidence="3">
    <location>
        <begin position="809"/>
        <end position="820"/>
    </location>
</feature>
<dbReference type="PANTHER" id="PTHR24366">
    <property type="entry name" value="IG(IMMUNOGLOBULIN) AND LRR(LEUCINE RICH REPEAT) DOMAINS"/>
    <property type="match status" value="1"/>
</dbReference>
<keyword evidence="5" id="KW-0732">Signal</keyword>
<dbReference type="EMBL" id="OU895877">
    <property type="protein sequence ID" value="CAG9800810.1"/>
    <property type="molecule type" value="Genomic_DNA"/>
</dbReference>
<dbReference type="SMART" id="SM00365">
    <property type="entry name" value="LRR_SD22"/>
    <property type="match status" value="8"/>
</dbReference>
<feature type="region of interest" description="Disordered" evidence="3">
    <location>
        <begin position="61"/>
        <end position="88"/>
    </location>
</feature>
<accession>A0A9N9RQY7</accession>
<feature type="signal peptide" evidence="5">
    <location>
        <begin position="1"/>
        <end position="21"/>
    </location>
</feature>
<organism evidence="6 7">
    <name type="scientific">Chironomus riparius</name>
    <dbReference type="NCBI Taxonomy" id="315576"/>
    <lineage>
        <taxon>Eukaryota</taxon>
        <taxon>Metazoa</taxon>
        <taxon>Ecdysozoa</taxon>
        <taxon>Arthropoda</taxon>
        <taxon>Hexapoda</taxon>
        <taxon>Insecta</taxon>
        <taxon>Pterygota</taxon>
        <taxon>Neoptera</taxon>
        <taxon>Endopterygota</taxon>
        <taxon>Diptera</taxon>
        <taxon>Nematocera</taxon>
        <taxon>Chironomoidea</taxon>
        <taxon>Chironomidae</taxon>
        <taxon>Chironominae</taxon>
        <taxon>Chironomus</taxon>
    </lineage>
</organism>
<feature type="chain" id="PRO_5040381411" description="Gp150 protein" evidence="5">
    <location>
        <begin position="22"/>
        <end position="1003"/>
    </location>
</feature>
<dbReference type="PROSITE" id="PS51257">
    <property type="entry name" value="PROKAR_LIPOPROTEIN"/>
    <property type="match status" value="1"/>
</dbReference>
<keyword evidence="4" id="KW-0472">Membrane</keyword>
<dbReference type="SUPFAM" id="SSF52047">
    <property type="entry name" value="RNI-like"/>
    <property type="match status" value="1"/>
</dbReference>
<feature type="region of interest" description="Disordered" evidence="3">
    <location>
        <begin position="775"/>
        <end position="890"/>
    </location>
</feature>
<feature type="compositionally biased region" description="Low complexity" evidence="3">
    <location>
        <begin position="146"/>
        <end position="173"/>
    </location>
</feature>
<evidence type="ECO:0000313" key="6">
    <source>
        <dbReference type="EMBL" id="CAG9800810.1"/>
    </source>
</evidence>
<dbReference type="SUPFAM" id="SSF52058">
    <property type="entry name" value="L domain-like"/>
    <property type="match status" value="1"/>
</dbReference>
<keyword evidence="4" id="KW-1133">Transmembrane helix</keyword>
<keyword evidence="7" id="KW-1185">Reference proteome</keyword>
<dbReference type="AlphaFoldDB" id="A0A9N9RQY7"/>
<dbReference type="Pfam" id="PF13855">
    <property type="entry name" value="LRR_8"/>
    <property type="match status" value="4"/>
</dbReference>
<proteinExistence type="predicted"/>
<evidence type="ECO:0000256" key="1">
    <source>
        <dbReference type="ARBA" id="ARBA00022614"/>
    </source>
</evidence>
<keyword evidence="2" id="KW-0677">Repeat</keyword>
<feature type="transmembrane region" description="Helical" evidence="4">
    <location>
        <begin position="933"/>
        <end position="955"/>
    </location>
</feature>
<dbReference type="InterPro" id="IPR001611">
    <property type="entry name" value="Leu-rich_rpt"/>
</dbReference>
<gene>
    <name evidence="6" type="ORF">CHIRRI_LOCUS3748</name>
</gene>